<dbReference type="InterPro" id="IPR050372">
    <property type="entry name" value="Neurexin-related_CASP"/>
</dbReference>
<reference evidence="3" key="1">
    <citation type="submission" date="2025-08" db="UniProtKB">
        <authorList>
            <consortium name="Ensembl"/>
        </authorList>
    </citation>
    <scope>IDENTIFICATION</scope>
</reference>
<reference evidence="3" key="2">
    <citation type="submission" date="2025-09" db="UniProtKB">
        <authorList>
            <consortium name="Ensembl"/>
        </authorList>
    </citation>
    <scope>IDENTIFICATION</scope>
</reference>
<sequence length="321" mass="34383">VSDSKQMDFVVLKLTAGRLMMSVDLGKGPASITSNVAINDGEWHTVSSYSMNRRSVSVSLDGSSPDSVSIKGNQLDVDNRLYLGGLPHTHTTRRINASSSFPGCVRSVSLNGAMLDLSKPASKHDVTSCFTNDQTGSYFNGSGYAALMPNGYKVGSDVSVSLEFRTSQSEGVFLGISSAKVDAIGLEMINGQVVFNVNNGAGRVSVRSVGHMLCDGRWHHLLASKTKHTLSLTVDRRSYTTTNPYPQSTSAETNNPVYLGGFPVGVKQNCLSISSRFRGCLMNLQLVKSHLSDTLDLSSAHFLLGVTPNSCPVAMRRPAVL</sequence>
<dbReference type="GeneTree" id="ENSGT00940000157124"/>
<dbReference type="SMART" id="SM00282">
    <property type="entry name" value="LamG"/>
    <property type="match status" value="2"/>
</dbReference>
<feature type="domain" description="Laminin G" evidence="2">
    <location>
        <begin position="134"/>
        <end position="311"/>
    </location>
</feature>
<name>A0A8C2X9U0_CYCLU</name>
<dbReference type="SUPFAM" id="SSF49899">
    <property type="entry name" value="Concanavalin A-like lectins/glucanases"/>
    <property type="match status" value="2"/>
</dbReference>
<organism evidence="3 4">
    <name type="scientific">Cyclopterus lumpus</name>
    <name type="common">Lumpsucker</name>
    <dbReference type="NCBI Taxonomy" id="8103"/>
    <lineage>
        <taxon>Eukaryota</taxon>
        <taxon>Metazoa</taxon>
        <taxon>Chordata</taxon>
        <taxon>Craniata</taxon>
        <taxon>Vertebrata</taxon>
        <taxon>Euteleostomi</taxon>
        <taxon>Actinopterygii</taxon>
        <taxon>Neopterygii</taxon>
        <taxon>Teleostei</taxon>
        <taxon>Neoteleostei</taxon>
        <taxon>Acanthomorphata</taxon>
        <taxon>Eupercaria</taxon>
        <taxon>Perciformes</taxon>
        <taxon>Cottioidei</taxon>
        <taxon>Cottales</taxon>
        <taxon>Cyclopteridae</taxon>
        <taxon>Cyclopterus</taxon>
    </lineage>
</organism>
<keyword evidence="4" id="KW-1185">Reference proteome</keyword>
<dbReference type="Ensembl" id="ENSCLMT00005014484.1">
    <property type="protein sequence ID" value="ENSCLMP00005013547.1"/>
    <property type="gene ID" value="ENSCLMG00005007192.1"/>
</dbReference>
<dbReference type="Pfam" id="PF00054">
    <property type="entry name" value="Laminin_G_1"/>
    <property type="match status" value="1"/>
</dbReference>
<dbReference type="Gene3D" id="2.60.120.200">
    <property type="match status" value="2"/>
</dbReference>
<dbReference type="PROSITE" id="PS50025">
    <property type="entry name" value="LAM_G_DOMAIN"/>
    <property type="match status" value="2"/>
</dbReference>
<comment type="caution">
    <text evidence="1">Lacks conserved residue(s) required for the propagation of feature annotation.</text>
</comment>
<dbReference type="InterPro" id="IPR001791">
    <property type="entry name" value="Laminin_G"/>
</dbReference>
<evidence type="ECO:0000259" key="2">
    <source>
        <dbReference type="PROSITE" id="PS50025"/>
    </source>
</evidence>
<evidence type="ECO:0000313" key="4">
    <source>
        <dbReference type="Proteomes" id="UP000694565"/>
    </source>
</evidence>
<dbReference type="InterPro" id="IPR013320">
    <property type="entry name" value="ConA-like_dom_sf"/>
</dbReference>
<evidence type="ECO:0000313" key="3">
    <source>
        <dbReference type="Ensembl" id="ENSCLMP00005013547.1"/>
    </source>
</evidence>
<dbReference type="AlphaFoldDB" id="A0A8C2X9U0"/>
<protein>
    <recommendedName>
        <fullName evidence="2">Laminin G domain-containing protein</fullName>
    </recommendedName>
</protein>
<dbReference type="CDD" id="cd00110">
    <property type="entry name" value="LamG"/>
    <property type="match status" value="2"/>
</dbReference>
<evidence type="ECO:0000256" key="1">
    <source>
        <dbReference type="PROSITE-ProRule" id="PRU00122"/>
    </source>
</evidence>
<dbReference type="Proteomes" id="UP000694565">
    <property type="component" value="Unplaced"/>
</dbReference>
<dbReference type="Pfam" id="PF02210">
    <property type="entry name" value="Laminin_G_2"/>
    <property type="match status" value="1"/>
</dbReference>
<dbReference type="PANTHER" id="PTHR15036">
    <property type="entry name" value="PIKACHURIN-LIKE PROTEIN"/>
    <property type="match status" value="1"/>
</dbReference>
<dbReference type="PANTHER" id="PTHR15036:SF81">
    <property type="entry name" value="LAMININ SUBUNIT ALPHA-1"/>
    <property type="match status" value="1"/>
</dbReference>
<proteinExistence type="predicted"/>
<feature type="domain" description="Laminin G" evidence="2">
    <location>
        <begin position="1"/>
        <end position="129"/>
    </location>
</feature>
<accession>A0A8C2X9U0</accession>